<dbReference type="EMBL" id="HACM01004115">
    <property type="protein sequence ID" value="CRZ04557.1"/>
    <property type="molecule type" value="Transcribed_RNA"/>
</dbReference>
<evidence type="ECO:0000313" key="2">
    <source>
        <dbReference type="EMBL" id="CRZ04557.1"/>
    </source>
</evidence>
<sequence>MFIRACKDRNKSDGVVVSDRVAMRSPRYVSRTPNSADPAVKKIFWPAVNGIPFGNERRTAMAAIPCGDSKKKIAKRNGMGKERPSQTDNSSQWRDSCTTVHREVQTLLAERRLAWNFLCHARQEERARSHTSL</sequence>
<evidence type="ECO:0000256" key="1">
    <source>
        <dbReference type="SAM" id="MobiDB-lite"/>
    </source>
</evidence>
<dbReference type="EMBL" id="HACM01004113">
    <property type="protein sequence ID" value="CRZ04555.1"/>
    <property type="molecule type" value="Transcribed_RNA"/>
</dbReference>
<dbReference type="AlphaFoldDB" id="A0A0H5QSA7"/>
<feature type="region of interest" description="Disordered" evidence="1">
    <location>
        <begin position="69"/>
        <end position="96"/>
    </location>
</feature>
<proteinExistence type="predicted"/>
<reference evidence="2" key="1">
    <citation type="submission" date="2015-04" db="EMBL/GenBank/DDBJ databases">
        <title>The genome sequence of the plant pathogenic Rhizarian Plasmodiophora brassicae reveals insights in its biotrophic life cycle and the origin of chitin synthesis.</title>
        <authorList>
            <person name="Schwelm A."/>
            <person name="Fogelqvist J."/>
            <person name="Knaust A."/>
            <person name="Julke S."/>
            <person name="Lilja T."/>
            <person name="Dhandapani V."/>
            <person name="Bonilla-Rosso G."/>
            <person name="Karlsson M."/>
            <person name="Shevchenko A."/>
            <person name="Choi S.R."/>
            <person name="Kim H.G."/>
            <person name="Park J.Y."/>
            <person name="Lim Y.P."/>
            <person name="Ludwig-Muller J."/>
            <person name="Dixelius C."/>
        </authorList>
    </citation>
    <scope>NUCLEOTIDE SEQUENCE</scope>
    <source>
        <tissue evidence="2">Potato root galls</tissue>
    </source>
</reference>
<feature type="compositionally biased region" description="Polar residues" evidence="1">
    <location>
        <begin position="86"/>
        <end position="96"/>
    </location>
</feature>
<name>A0A0H5QSA7_9EUKA</name>
<protein>
    <submittedName>
        <fullName evidence="2">Uncharacterized protein</fullName>
    </submittedName>
</protein>
<organism evidence="2">
    <name type="scientific">Spongospora subterranea</name>
    <dbReference type="NCBI Taxonomy" id="70186"/>
    <lineage>
        <taxon>Eukaryota</taxon>
        <taxon>Sar</taxon>
        <taxon>Rhizaria</taxon>
        <taxon>Endomyxa</taxon>
        <taxon>Phytomyxea</taxon>
        <taxon>Plasmodiophorida</taxon>
        <taxon>Plasmodiophoridae</taxon>
        <taxon>Spongospora</taxon>
    </lineage>
</organism>
<accession>A0A0H5QSA7</accession>